<accession>D4MTZ7</accession>
<dbReference type="PANTHER" id="PTHR40078:SF1">
    <property type="entry name" value="INTEGRAL MEMBRANE PROTEIN"/>
    <property type="match status" value="1"/>
</dbReference>
<reference evidence="2 3" key="2">
    <citation type="submission" date="2010-03" db="EMBL/GenBank/DDBJ databases">
        <authorList>
            <person name="Pajon A."/>
        </authorList>
    </citation>
    <scope>NUCLEOTIDE SEQUENCE [LARGE SCALE GENOMIC DNA]</scope>
    <source>
        <strain evidence="2 3">SSC/2</strain>
    </source>
</reference>
<reference evidence="2 3" key="1">
    <citation type="submission" date="2010-03" db="EMBL/GenBank/DDBJ databases">
        <title>The genome sequence of Clostridiales sp. SSC/2.</title>
        <authorList>
            <consortium name="metaHIT consortium -- http://www.metahit.eu/"/>
            <person name="Pajon A."/>
            <person name="Turner K."/>
            <person name="Parkhill J."/>
            <person name="Duncan S."/>
            <person name="Flint H."/>
        </authorList>
    </citation>
    <scope>NUCLEOTIDE SEQUENCE [LARGE SCALE GENOMIC DNA]</scope>
    <source>
        <strain evidence="2 3">SSC/2</strain>
    </source>
</reference>
<organism evidence="2 3">
    <name type="scientific">Anaerostipes hadrus</name>
    <dbReference type="NCBI Taxonomy" id="649756"/>
    <lineage>
        <taxon>Bacteria</taxon>
        <taxon>Bacillati</taxon>
        <taxon>Bacillota</taxon>
        <taxon>Clostridia</taxon>
        <taxon>Lachnospirales</taxon>
        <taxon>Lachnospiraceae</taxon>
        <taxon>Anaerostipes</taxon>
    </lineage>
</organism>
<dbReference type="InterPro" id="IPR038750">
    <property type="entry name" value="YczE/YyaS-like"/>
</dbReference>
<evidence type="ECO:0000313" key="3">
    <source>
        <dbReference type="Proteomes" id="UP000008960"/>
    </source>
</evidence>
<feature type="transmembrane region" description="Helical" evidence="1">
    <location>
        <begin position="37"/>
        <end position="59"/>
    </location>
</feature>
<name>D4MTZ7_ANAHA</name>
<dbReference type="PATRIC" id="fig|245018.3.peg.2259"/>
<feature type="transmembrane region" description="Helical" evidence="1">
    <location>
        <begin position="196"/>
        <end position="218"/>
    </location>
</feature>
<dbReference type="AlphaFoldDB" id="D4MTZ7"/>
<keyword evidence="1" id="KW-0472">Membrane</keyword>
<feature type="transmembrane region" description="Helical" evidence="1">
    <location>
        <begin position="106"/>
        <end position="129"/>
    </location>
</feature>
<keyword evidence="1" id="KW-0812">Transmembrane</keyword>
<dbReference type="PANTHER" id="PTHR40078">
    <property type="entry name" value="INTEGRAL MEMBRANE PROTEIN-RELATED"/>
    <property type="match status" value="1"/>
</dbReference>
<feature type="transmembrane region" description="Helical" evidence="1">
    <location>
        <begin position="79"/>
        <end position="99"/>
    </location>
</feature>
<gene>
    <name evidence="2" type="ORF">CL2_19780</name>
</gene>
<feature type="transmembrane region" description="Helical" evidence="1">
    <location>
        <begin position="141"/>
        <end position="163"/>
    </location>
</feature>
<proteinExistence type="predicted"/>
<sequence>MFYTRFLNSYMNWNLKKRDFARARSLFKRKDIGMKRYFMAFIGVVFIGFSVAVLNLSGFGVDPFSCMNMSVSAHLPFSFGVWQIFVNAVILMLLVIHVIREKKKIGAVFGFGTLWNMTGVGLLVDFFTTKYHIFFQNPQNLGIRILFLVIAILGICLGCSIYMTPELGSAPYDALGIQIHETSKVPFKLCRITTDLICVIISLIFGGNIGIGTVITALGTGPFVQFFNEHVSKPWLHYKRRGRNAVRGTTEPIQ</sequence>
<dbReference type="Pfam" id="PF19700">
    <property type="entry name" value="DUF6198"/>
    <property type="match status" value="1"/>
</dbReference>
<keyword evidence="1" id="KW-1133">Transmembrane helix</keyword>
<evidence type="ECO:0000313" key="2">
    <source>
        <dbReference type="EMBL" id="CBL38863.1"/>
    </source>
</evidence>
<dbReference type="Proteomes" id="UP000008960">
    <property type="component" value="Chromosome"/>
</dbReference>
<evidence type="ECO:0000256" key="1">
    <source>
        <dbReference type="SAM" id="Phobius"/>
    </source>
</evidence>
<protein>
    <submittedName>
        <fullName evidence="2">Predicted membrane protein</fullName>
    </submittedName>
</protein>
<dbReference type="EMBL" id="FP929061">
    <property type="protein sequence ID" value="CBL38863.1"/>
    <property type="molecule type" value="Genomic_DNA"/>
</dbReference>
<dbReference type="KEGG" id="bprl:CL2_19780"/>